<keyword evidence="2" id="KW-1185">Reference proteome</keyword>
<evidence type="ECO:0000313" key="1">
    <source>
        <dbReference type="EMBL" id="KAL3324138.1"/>
    </source>
</evidence>
<evidence type="ECO:0000313" key="2">
    <source>
        <dbReference type="Proteomes" id="UP001627284"/>
    </source>
</evidence>
<organism evidence="1 2">
    <name type="scientific">Solanum stoloniferum</name>
    <dbReference type="NCBI Taxonomy" id="62892"/>
    <lineage>
        <taxon>Eukaryota</taxon>
        <taxon>Viridiplantae</taxon>
        <taxon>Streptophyta</taxon>
        <taxon>Embryophyta</taxon>
        <taxon>Tracheophyta</taxon>
        <taxon>Spermatophyta</taxon>
        <taxon>Magnoliopsida</taxon>
        <taxon>eudicotyledons</taxon>
        <taxon>Gunneridae</taxon>
        <taxon>Pentapetalae</taxon>
        <taxon>asterids</taxon>
        <taxon>lamiids</taxon>
        <taxon>Solanales</taxon>
        <taxon>Solanaceae</taxon>
        <taxon>Solanoideae</taxon>
        <taxon>Solaneae</taxon>
        <taxon>Solanum</taxon>
    </lineage>
</organism>
<gene>
    <name evidence="1" type="ORF">AABB24_038359</name>
</gene>
<comment type="caution">
    <text evidence="1">The sequence shown here is derived from an EMBL/GenBank/DDBJ whole genome shotgun (WGS) entry which is preliminary data.</text>
</comment>
<dbReference type="Proteomes" id="UP001627284">
    <property type="component" value="Unassembled WGS sequence"/>
</dbReference>
<accession>A0ABD2QX72</accession>
<proteinExistence type="predicted"/>
<protein>
    <recommendedName>
        <fullName evidence="3">Reverse transcriptase zinc-binding domain-containing protein</fullName>
    </recommendedName>
</protein>
<dbReference type="AlphaFoldDB" id="A0ABD2QX72"/>
<name>A0ABD2QX72_9SOLN</name>
<evidence type="ECO:0008006" key="3">
    <source>
        <dbReference type="Google" id="ProtNLM"/>
    </source>
</evidence>
<dbReference type="EMBL" id="JBJKTR010000023">
    <property type="protein sequence ID" value="KAL3324138.1"/>
    <property type="molecule type" value="Genomic_DNA"/>
</dbReference>
<sequence>MNPSCSICNNLETVKHIFIECPIVQKYWDNNGVKNFITDIEESNNPNWLDSLRKINTKITSINWNQVFPFLMWNIWLSRNHNYHNKVNLDIPISLAITRTLEFIHLAVKEPSARQAHTSPKAIRWTSPKIGFKINIDGSFNST</sequence>
<dbReference type="EMBL" id="JBJKTR010000023">
    <property type="protein sequence ID" value="KAL3324137.1"/>
    <property type="molecule type" value="Genomic_DNA"/>
</dbReference>
<reference evidence="1 2" key="1">
    <citation type="submission" date="2024-05" db="EMBL/GenBank/DDBJ databases">
        <title>De novo assembly of an allotetraploid wild potato.</title>
        <authorList>
            <person name="Hosaka A.J."/>
        </authorList>
    </citation>
    <scope>NUCLEOTIDE SEQUENCE [LARGE SCALE GENOMIC DNA]</scope>
    <source>
        <tissue evidence="1">Young leaves</tissue>
    </source>
</reference>